<keyword evidence="5 6" id="KW-0472">Membrane</keyword>
<dbReference type="Proteomes" id="UP001232973">
    <property type="component" value="Unassembled WGS sequence"/>
</dbReference>
<gene>
    <name evidence="8" type="ORF">J2S03_001182</name>
</gene>
<evidence type="ECO:0000256" key="4">
    <source>
        <dbReference type="ARBA" id="ARBA00022989"/>
    </source>
</evidence>
<sequence>MAVSTEIGAKDRIASLNARIDRLPVWGLSKMVFIVVGLSYFFAFYDISAISFTLPILTKMFHLTTAQTAYPVTANLLGYMIGAYIIGNLADSIGRRKAMMITVVILAIGGLLCAFSWDVWSLTAFRFMTGLGMGAELSLAATVITELSPSRLRGKYMQYNYLWGALGLAVTPFVAVALVSVPGVGWRLVFALGAVVAVMLVFLRGRWLPESPRWLVLNQRESEAEQMIAVMEECCRQAGHLLPEVPDVPAEHRPEGFPTLSLFKKPYLGRMLVTLGFWGVWYITVYAYLGYEPTMLIQMGASTPSGLLYSALGDIAIPIGAVIAYLVVDLIERKTYLALVTVVFAVGLVLMATSHNGVVLFIGTFFSSMMVAANSVGYVYTAESFPTRARATATSIGDGVGHIGGVIAPFIVVASLGSIGARGTFWLLAGIVLVSGLIIYAGGIRTKGESLTEIAS</sequence>
<feature type="transmembrane region" description="Helical" evidence="6">
    <location>
        <begin position="335"/>
        <end position="352"/>
    </location>
</feature>
<protein>
    <submittedName>
        <fullName evidence="8">MFS transporter</fullName>
    </submittedName>
</protein>
<dbReference type="InterPro" id="IPR036259">
    <property type="entry name" value="MFS_trans_sf"/>
</dbReference>
<keyword evidence="2" id="KW-0813">Transport</keyword>
<dbReference type="CDD" id="cd17316">
    <property type="entry name" value="MFS_SV2_like"/>
    <property type="match status" value="1"/>
</dbReference>
<feature type="transmembrane region" description="Helical" evidence="6">
    <location>
        <begin position="425"/>
        <end position="444"/>
    </location>
</feature>
<dbReference type="EMBL" id="JAUSTP010000006">
    <property type="protein sequence ID" value="MDQ0189362.1"/>
    <property type="molecule type" value="Genomic_DNA"/>
</dbReference>
<name>A0ABT9XGQ0_9BACL</name>
<proteinExistence type="predicted"/>
<feature type="transmembrane region" description="Helical" evidence="6">
    <location>
        <begin position="400"/>
        <end position="419"/>
    </location>
</feature>
<feature type="domain" description="Major facilitator superfamily (MFS) profile" evidence="7">
    <location>
        <begin position="32"/>
        <end position="447"/>
    </location>
</feature>
<feature type="transmembrane region" description="Helical" evidence="6">
    <location>
        <begin position="98"/>
        <end position="117"/>
    </location>
</feature>
<dbReference type="InterPro" id="IPR005828">
    <property type="entry name" value="MFS_sugar_transport-like"/>
</dbReference>
<dbReference type="SUPFAM" id="SSF103473">
    <property type="entry name" value="MFS general substrate transporter"/>
    <property type="match status" value="1"/>
</dbReference>
<organism evidence="8 9">
    <name type="scientific">Alicyclobacillus cycloheptanicus</name>
    <dbReference type="NCBI Taxonomy" id="1457"/>
    <lineage>
        <taxon>Bacteria</taxon>
        <taxon>Bacillati</taxon>
        <taxon>Bacillota</taxon>
        <taxon>Bacilli</taxon>
        <taxon>Bacillales</taxon>
        <taxon>Alicyclobacillaceae</taxon>
        <taxon>Alicyclobacillus</taxon>
    </lineage>
</organism>
<feature type="transmembrane region" description="Helical" evidence="6">
    <location>
        <begin position="123"/>
        <end position="147"/>
    </location>
</feature>
<keyword evidence="4 6" id="KW-1133">Transmembrane helix</keyword>
<dbReference type="InterPro" id="IPR005829">
    <property type="entry name" value="Sugar_transporter_CS"/>
</dbReference>
<feature type="transmembrane region" description="Helical" evidence="6">
    <location>
        <begin position="309"/>
        <end position="328"/>
    </location>
</feature>
<keyword evidence="9" id="KW-1185">Reference proteome</keyword>
<reference evidence="8 9" key="1">
    <citation type="submission" date="2023-07" db="EMBL/GenBank/DDBJ databases">
        <title>Genomic Encyclopedia of Type Strains, Phase IV (KMG-IV): sequencing the most valuable type-strain genomes for metagenomic binning, comparative biology and taxonomic classification.</title>
        <authorList>
            <person name="Goeker M."/>
        </authorList>
    </citation>
    <scope>NUCLEOTIDE SEQUENCE [LARGE SCALE GENOMIC DNA]</scope>
    <source>
        <strain evidence="8 9">DSM 4006</strain>
    </source>
</reference>
<feature type="transmembrane region" description="Helical" evidence="6">
    <location>
        <begin position="358"/>
        <end position="380"/>
    </location>
</feature>
<feature type="transmembrane region" description="Helical" evidence="6">
    <location>
        <begin position="69"/>
        <end position="86"/>
    </location>
</feature>
<feature type="transmembrane region" description="Helical" evidence="6">
    <location>
        <begin position="159"/>
        <end position="178"/>
    </location>
</feature>
<evidence type="ECO:0000256" key="6">
    <source>
        <dbReference type="SAM" id="Phobius"/>
    </source>
</evidence>
<evidence type="ECO:0000313" key="8">
    <source>
        <dbReference type="EMBL" id="MDQ0189362.1"/>
    </source>
</evidence>
<evidence type="ECO:0000313" key="9">
    <source>
        <dbReference type="Proteomes" id="UP001232973"/>
    </source>
</evidence>
<dbReference type="PROSITE" id="PS50850">
    <property type="entry name" value="MFS"/>
    <property type="match status" value="1"/>
</dbReference>
<evidence type="ECO:0000256" key="2">
    <source>
        <dbReference type="ARBA" id="ARBA00022448"/>
    </source>
</evidence>
<feature type="transmembrane region" description="Helical" evidence="6">
    <location>
        <begin position="184"/>
        <end position="203"/>
    </location>
</feature>
<dbReference type="PANTHER" id="PTHR23511">
    <property type="entry name" value="SYNAPTIC VESICLE GLYCOPROTEIN 2"/>
    <property type="match status" value="1"/>
</dbReference>
<comment type="subcellular location">
    <subcellularLocation>
        <location evidence="1">Cell membrane</location>
        <topology evidence="1">Multi-pass membrane protein</topology>
    </subcellularLocation>
</comment>
<dbReference type="Gene3D" id="1.20.1250.20">
    <property type="entry name" value="MFS general substrate transporter like domains"/>
    <property type="match status" value="1"/>
</dbReference>
<feature type="transmembrane region" description="Helical" evidence="6">
    <location>
        <begin position="267"/>
        <end position="289"/>
    </location>
</feature>
<keyword evidence="3 6" id="KW-0812">Transmembrane</keyword>
<dbReference type="PANTHER" id="PTHR23511:SF34">
    <property type="entry name" value="SYNAPTIC VESICLE GLYCOPROTEIN 2"/>
    <property type="match status" value="1"/>
</dbReference>
<evidence type="ECO:0000259" key="7">
    <source>
        <dbReference type="PROSITE" id="PS50850"/>
    </source>
</evidence>
<dbReference type="RefSeq" id="WP_274456001.1">
    <property type="nucleotide sequence ID" value="NZ_CP067097.1"/>
</dbReference>
<dbReference type="Pfam" id="PF00083">
    <property type="entry name" value="Sugar_tr"/>
    <property type="match status" value="1"/>
</dbReference>
<evidence type="ECO:0000256" key="3">
    <source>
        <dbReference type="ARBA" id="ARBA00022692"/>
    </source>
</evidence>
<dbReference type="InterPro" id="IPR020846">
    <property type="entry name" value="MFS_dom"/>
</dbReference>
<dbReference type="PROSITE" id="PS00216">
    <property type="entry name" value="SUGAR_TRANSPORT_1"/>
    <property type="match status" value="1"/>
</dbReference>
<evidence type="ECO:0000256" key="5">
    <source>
        <dbReference type="ARBA" id="ARBA00023136"/>
    </source>
</evidence>
<evidence type="ECO:0000256" key="1">
    <source>
        <dbReference type="ARBA" id="ARBA00004651"/>
    </source>
</evidence>
<comment type="caution">
    <text evidence="8">The sequence shown here is derived from an EMBL/GenBank/DDBJ whole genome shotgun (WGS) entry which is preliminary data.</text>
</comment>
<accession>A0ABT9XGQ0</accession>
<feature type="transmembrane region" description="Helical" evidence="6">
    <location>
        <begin position="32"/>
        <end position="57"/>
    </location>
</feature>